<keyword evidence="1" id="KW-0831">Ubiquinone biosynthesis</keyword>
<dbReference type="OrthoDB" id="5297354at2"/>
<dbReference type="PANTHER" id="PTHR38040:SF1">
    <property type="entry name" value="UBIQUINONE BIOSYNTHESIS ACCESSORY FACTOR UBIK"/>
    <property type="match status" value="1"/>
</dbReference>
<comment type="similarity">
    <text evidence="1">Belongs to the UbiK family.</text>
</comment>
<name>A0A2S4HDV8_9GAMM</name>
<proteinExistence type="inferred from homology"/>
<protein>
    <recommendedName>
        <fullName evidence="1">Ubiquinone biosynthesis accessory factor UbiK</fullName>
    </recommendedName>
</protein>
<dbReference type="Proteomes" id="UP000274695">
    <property type="component" value="Unassembled WGS sequence"/>
</dbReference>
<organism evidence="2 4">
    <name type="scientific">Zhongshania marina</name>
    <dbReference type="NCBI Taxonomy" id="2304603"/>
    <lineage>
        <taxon>Bacteria</taxon>
        <taxon>Pseudomonadati</taxon>
        <taxon>Pseudomonadota</taxon>
        <taxon>Gammaproteobacteria</taxon>
        <taxon>Cellvibrionales</taxon>
        <taxon>Spongiibacteraceae</taxon>
        <taxon>Zhongshania</taxon>
    </lineage>
</organism>
<dbReference type="UniPathway" id="UPA00232"/>
<evidence type="ECO:0000256" key="1">
    <source>
        <dbReference type="HAMAP-Rule" id="MF_02216"/>
    </source>
</evidence>
<keyword evidence="1" id="KW-0175">Coiled coil</keyword>
<dbReference type="EMBL" id="PQGG01000031">
    <property type="protein sequence ID" value="POP52174.1"/>
    <property type="molecule type" value="Genomic_DNA"/>
</dbReference>
<dbReference type="HAMAP" id="MF_02216">
    <property type="entry name" value="UbiK"/>
    <property type="match status" value="1"/>
</dbReference>
<dbReference type="Pfam" id="PF04380">
    <property type="entry name" value="BMFP"/>
    <property type="match status" value="1"/>
</dbReference>
<keyword evidence="5" id="KW-1185">Reference proteome</keyword>
<gene>
    <name evidence="1" type="primary">ubiK</name>
    <name evidence="2" type="ORF">C0068_14320</name>
    <name evidence="3" type="ORF">D0911_03265</name>
</gene>
<dbReference type="EMBL" id="RHGB01000002">
    <property type="protein sequence ID" value="RNL67256.1"/>
    <property type="molecule type" value="Genomic_DNA"/>
</dbReference>
<comment type="caution">
    <text evidence="2">The sequence shown here is derived from an EMBL/GenBank/DDBJ whole genome shotgun (WGS) entry which is preliminary data.</text>
</comment>
<reference evidence="2" key="1">
    <citation type="submission" date="2018-01" db="EMBL/GenBank/DDBJ databases">
        <authorList>
            <person name="Yu X.-D."/>
        </authorList>
    </citation>
    <scope>NUCLEOTIDE SEQUENCE</scope>
    <source>
        <strain evidence="2">ZX-21</strain>
    </source>
</reference>
<reference evidence="3 5" key="2">
    <citation type="submission" date="2018-10" db="EMBL/GenBank/DDBJ databases">
        <title>Draft genome sequence of Zhongshania sp. DSW25-10.</title>
        <authorList>
            <person name="Oh J."/>
        </authorList>
    </citation>
    <scope>NUCLEOTIDE SEQUENCE [LARGE SCALE GENOMIC DNA]</scope>
    <source>
        <strain evidence="3 5">DSW25-10</strain>
    </source>
</reference>
<dbReference type="InterPro" id="IPR007475">
    <property type="entry name" value="UbiK"/>
</dbReference>
<dbReference type="AlphaFoldDB" id="A0A2S4HDV8"/>
<dbReference type="Proteomes" id="UP000237222">
    <property type="component" value="Unassembled WGS sequence"/>
</dbReference>
<comment type="pathway">
    <text evidence="1">Cofactor biosynthesis; ubiquinone biosynthesis.</text>
</comment>
<sequence length="87" mass="9615">MAKPDFISQLAQQAGKLINSGPEIQSDIEEKVQVLLQGGFSRLNMVSRDEFDAQVAVLNRTRSKLEALEKQLAELTAQIESQSADKI</sequence>
<evidence type="ECO:0000313" key="2">
    <source>
        <dbReference type="EMBL" id="POP52174.1"/>
    </source>
</evidence>
<evidence type="ECO:0000313" key="4">
    <source>
        <dbReference type="Proteomes" id="UP000237222"/>
    </source>
</evidence>
<dbReference type="PANTHER" id="PTHR38040">
    <property type="entry name" value="UBIQUINONE BIOSYNTHESIS ACCESSORY FACTOR UBIK"/>
    <property type="match status" value="1"/>
</dbReference>
<keyword evidence="1" id="KW-0963">Cytoplasm</keyword>
<dbReference type="GO" id="GO:0006744">
    <property type="term" value="P:ubiquinone biosynthetic process"/>
    <property type="evidence" value="ECO:0007669"/>
    <property type="project" value="UniProtKB-UniRule"/>
</dbReference>
<accession>A0A2S4HDV8</accession>
<comment type="subcellular location">
    <subcellularLocation>
        <location evidence="1">Cytoplasm</location>
    </subcellularLocation>
</comment>
<dbReference type="GO" id="GO:0005829">
    <property type="term" value="C:cytosol"/>
    <property type="evidence" value="ECO:0007669"/>
    <property type="project" value="TreeGrafter"/>
</dbReference>
<feature type="coiled-coil region" evidence="1">
    <location>
        <begin position="58"/>
        <end position="85"/>
    </location>
</feature>
<evidence type="ECO:0000313" key="3">
    <source>
        <dbReference type="EMBL" id="RNL67256.1"/>
    </source>
</evidence>
<evidence type="ECO:0000313" key="5">
    <source>
        <dbReference type="Proteomes" id="UP000274695"/>
    </source>
</evidence>
<comment type="function">
    <text evidence="1">Required for efficient ubiquinone (coenzyme Q) biosynthesis. UbiK is probably an accessory factor of Ubi enzymes and facilitates ubiquinone biosynthesis by acting as an assembly factor, a targeting factor, or both.</text>
</comment>
<dbReference type="RefSeq" id="WP_103685157.1">
    <property type="nucleotide sequence ID" value="NZ_PQGG01000031.1"/>
</dbReference>